<comment type="function">
    <text evidence="1 8">Catalyzes the insertion of molybdate into adenylated molybdopterin with the concomitant release of AMP.</text>
</comment>
<comment type="cofactor">
    <cofactor evidence="8">
        <name>Mg(2+)</name>
        <dbReference type="ChEBI" id="CHEBI:18420"/>
    </cofactor>
</comment>
<feature type="domain" description="MoaB/Mog" evidence="9">
    <location>
        <begin position="196"/>
        <end position="362"/>
    </location>
</feature>
<dbReference type="OrthoDB" id="9804758at2"/>
<dbReference type="Gene3D" id="3.40.980.10">
    <property type="entry name" value="MoaB/Mog-like domain"/>
    <property type="match status" value="1"/>
</dbReference>
<dbReference type="InterPro" id="IPR036425">
    <property type="entry name" value="MoaB/Mog-like_dom_sf"/>
</dbReference>
<dbReference type="Pfam" id="PF03453">
    <property type="entry name" value="MoeA_N"/>
    <property type="match status" value="1"/>
</dbReference>
<evidence type="ECO:0000256" key="8">
    <source>
        <dbReference type="RuleBase" id="RU365090"/>
    </source>
</evidence>
<keyword evidence="8" id="KW-0460">Magnesium</keyword>
<dbReference type="SUPFAM" id="SSF63867">
    <property type="entry name" value="MoeA C-terminal domain-like"/>
    <property type="match status" value="1"/>
</dbReference>
<dbReference type="InterPro" id="IPR038987">
    <property type="entry name" value="MoeA-like"/>
</dbReference>
<dbReference type="UniPathway" id="UPA00344"/>
<keyword evidence="8" id="KW-0500">Molybdenum</keyword>
<evidence type="ECO:0000256" key="3">
    <source>
        <dbReference type="ARBA" id="ARBA00010763"/>
    </source>
</evidence>
<dbReference type="EC" id="2.10.1.1" evidence="4 8"/>
<dbReference type="GO" id="GO:0006777">
    <property type="term" value="P:Mo-molybdopterin cofactor biosynthetic process"/>
    <property type="evidence" value="ECO:0007669"/>
    <property type="project" value="UniProtKB-UniRule"/>
</dbReference>
<evidence type="ECO:0000256" key="5">
    <source>
        <dbReference type="ARBA" id="ARBA00021108"/>
    </source>
</evidence>
<protein>
    <recommendedName>
        <fullName evidence="5 8">Molybdopterin molybdenumtransferase</fullName>
        <ecNumber evidence="4 8">2.10.1.1</ecNumber>
    </recommendedName>
</protein>
<dbReference type="KEGG" id="simp:C6571_00885"/>
<dbReference type="InterPro" id="IPR036688">
    <property type="entry name" value="MoeA_C_domain_IV_sf"/>
</dbReference>
<keyword evidence="11" id="KW-1185">Reference proteome</keyword>
<comment type="pathway">
    <text evidence="2 8">Cofactor biosynthesis; molybdopterin biosynthesis.</text>
</comment>
<dbReference type="GO" id="GO:0061599">
    <property type="term" value="F:molybdopterin molybdotransferase activity"/>
    <property type="evidence" value="ECO:0007669"/>
    <property type="project" value="UniProtKB-UniRule"/>
</dbReference>
<dbReference type="SMART" id="SM00852">
    <property type="entry name" value="MoCF_biosynth"/>
    <property type="match status" value="1"/>
</dbReference>
<name>A0A2S0N4A6_9BURK</name>
<dbReference type="EMBL" id="CP027669">
    <property type="protein sequence ID" value="AVO42980.1"/>
    <property type="molecule type" value="Genomic_DNA"/>
</dbReference>
<dbReference type="Pfam" id="PF00994">
    <property type="entry name" value="MoCF_biosynth"/>
    <property type="match status" value="1"/>
</dbReference>
<evidence type="ECO:0000259" key="9">
    <source>
        <dbReference type="SMART" id="SM00852"/>
    </source>
</evidence>
<gene>
    <name evidence="10" type="ORF">C6571_00885</name>
</gene>
<dbReference type="InterPro" id="IPR005110">
    <property type="entry name" value="MoeA_linker/N"/>
</dbReference>
<proteinExistence type="inferred from homology"/>
<dbReference type="FunFam" id="2.40.340.10:FF:000003">
    <property type="entry name" value="Molybdopterin molybdenumtransferase"/>
    <property type="match status" value="1"/>
</dbReference>
<dbReference type="InterPro" id="IPR005111">
    <property type="entry name" value="MoeA_C_domain_IV"/>
</dbReference>
<dbReference type="PANTHER" id="PTHR10192:SF5">
    <property type="entry name" value="GEPHYRIN"/>
    <property type="match status" value="1"/>
</dbReference>
<dbReference type="SUPFAM" id="SSF63882">
    <property type="entry name" value="MoeA N-terminal region -like"/>
    <property type="match status" value="1"/>
</dbReference>
<accession>A0A2S0N4A6</accession>
<reference evidence="10 11" key="1">
    <citation type="submission" date="2018-03" db="EMBL/GenBank/DDBJ databases">
        <title>Genome sequencing of Simplicispira sp.</title>
        <authorList>
            <person name="Kim S.-J."/>
            <person name="Heo J."/>
            <person name="Kwon S.-W."/>
        </authorList>
    </citation>
    <scope>NUCLEOTIDE SEQUENCE [LARGE SCALE GENOMIC DNA]</scope>
    <source>
        <strain evidence="10 11">SC1-8</strain>
    </source>
</reference>
<dbReference type="Gene3D" id="3.90.105.10">
    <property type="entry name" value="Molybdopterin biosynthesis moea protein, domain 2"/>
    <property type="match status" value="1"/>
</dbReference>
<dbReference type="SUPFAM" id="SSF53218">
    <property type="entry name" value="Molybdenum cofactor biosynthesis proteins"/>
    <property type="match status" value="1"/>
</dbReference>
<evidence type="ECO:0000256" key="2">
    <source>
        <dbReference type="ARBA" id="ARBA00005046"/>
    </source>
</evidence>
<keyword evidence="8 10" id="KW-0808">Transferase</keyword>
<dbReference type="GO" id="GO:0046872">
    <property type="term" value="F:metal ion binding"/>
    <property type="evidence" value="ECO:0007669"/>
    <property type="project" value="UniProtKB-UniRule"/>
</dbReference>
<dbReference type="Proteomes" id="UP000239326">
    <property type="component" value="Chromosome"/>
</dbReference>
<dbReference type="GO" id="GO:0005829">
    <property type="term" value="C:cytosol"/>
    <property type="evidence" value="ECO:0007669"/>
    <property type="project" value="TreeGrafter"/>
</dbReference>
<evidence type="ECO:0000256" key="7">
    <source>
        <dbReference type="ARBA" id="ARBA00047317"/>
    </source>
</evidence>
<evidence type="ECO:0000313" key="11">
    <source>
        <dbReference type="Proteomes" id="UP000239326"/>
    </source>
</evidence>
<dbReference type="NCBIfam" id="NF045515">
    <property type="entry name" value="Glp_gephyrin"/>
    <property type="match status" value="1"/>
</dbReference>
<evidence type="ECO:0000256" key="6">
    <source>
        <dbReference type="ARBA" id="ARBA00023150"/>
    </source>
</evidence>
<dbReference type="InterPro" id="IPR001453">
    <property type="entry name" value="MoaB/Mog_dom"/>
</dbReference>
<dbReference type="Gene3D" id="2.170.190.11">
    <property type="entry name" value="Molybdopterin biosynthesis moea protein, domain 3"/>
    <property type="match status" value="1"/>
</dbReference>
<organism evidence="10 11">
    <name type="scientific">Simplicispira suum</name>
    <dbReference type="NCBI Taxonomy" id="2109915"/>
    <lineage>
        <taxon>Bacteria</taxon>
        <taxon>Pseudomonadati</taxon>
        <taxon>Pseudomonadota</taxon>
        <taxon>Betaproteobacteria</taxon>
        <taxon>Burkholderiales</taxon>
        <taxon>Comamonadaceae</taxon>
        <taxon>Simplicispira</taxon>
    </lineage>
</organism>
<comment type="catalytic activity">
    <reaction evidence="7">
        <text>adenylyl-molybdopterin + molybdate = Mo-molybdopterin + AMP + H(+)</text>
        <dbReference type="Rhea" id="RHEA:35047"/>
        <dbReference type="ChEBI" id="CHEBI:15378"/>
        <dbReference type="ChEBI" id="CHEBI:36264"/>
        <dbReference type="ChEBI" id="CHEBI:62727"/>
        <dbReference type="ChEBI" id="CHEBI:71302"/>
        <dbReference type="ChEBI" id="CHEBI:456215"/>
        <dbReference type="EC" id="2.10.1.1"/>
    </reaction>
</comment>
<evidence type="ECO:0000256" key="4">
    <source>
        <dbReference type="ARBA" id="ARBA00013269"/>
    </source>
</evidence>
<sequence length="451" mass="47355">MKNIAEIAARLQGYDPEALHAAQVTAFLEQLVQPVQECETVELHAALGRVLASDVVSPISVPPHDNSAMDGYAFAGGQLQAGQALRLRVVGAPAFAGAAWRGAVAAGECVRIMTGAIMPDGLDTVVPQELAQAEGEFIRIAPDVLRAGDNRRFAGEDLMRGAVALAAGEPISPAALGLLASLGLPRVSVRRRLRVAVFSTGDEILRLGDAPREGAVYDSNRYTLLGLLTRLGVELVDLGVVPDEPTRLRAAFASAAAQADAVITSGGVSVGEADHTRSMMRELGDVAFWRIAMRPGRPMAVGRIARDKLWTKLASSAYPISAISSQYNSNNLTGEAILFGLPGNPVAVMVAFLAFVRPALLHMMGSTRAAPPLLRARSAGSIRKKPGRTEYQRGRVCMGADGQLEVRVTGNQGSGVLSSMVQANGLIVLPHDSGDVAAGDAVEVMVFDGVM</sequence>
<dbReference type="RefSeq" id="WP_106447955.1">
    <property type="nucleotide sequence ID" value="NZ_CP027669.1"/>
</dbReference>
<dbReference type="InterPro" id="IPR036135">
    <property type="entry name" value="MoeA_linker/N_sf"/>
</dbReference>
<evidence type="ECO:0000256" key="1">
    <source>
        <dbReference type="ARBA" id="ARBA00002901"/>
    </source>
</evidence>
<dbReference type="NCBIfam" id="TIGR00177">
    <property type="entry name" value="molyb_syn"/>
    <property type="match status" value="1"/>
</dbReference>
<evidence type="ECO:0000313" key="10">
    <source>
        <dbReference type="EMBL" id="AVO42980.1"/>
    </source>
</evidence>
<dbReference type="Gene3D" id="2.40.340.10">
    <property type="entry name" value="MoeA, C-terminal, domain IV"/>
    <property type="match status" value="1"/>
</dbReference>
<comment type="similarity">
    <text evidence="3 8">Belongs to the MoeA family.</text>
</comment>
<dbReference type="Pfam" id="PF03454">
    <property type="entry name" value="MoeA_C"/>
    <property type="match status" value="1"/>
</dbReference>
<keyword evidence="6 8" id="KW-0501">Molybdenum cofactor biosynthesis</keyword>
<dbReference type="PANTHER" id="PTHR10192">
    <property type="entry name" value="MOLYBDOPTERIN BIOSYNTHESIS PROTEIN"/>
    <property type="match status" value="1"/>
</dbReference>
<keyword evidence="8" id="KW-0479">Metal-binding</keyword>
<dbReference type="CDD" id="cd00887">
    <property type="entry name" value="MoeA"/>
    <property type="match status" value="1"/>
</dbReference>
<dbReference type="AlphaFoldDB" id="A0A2S0N4A6"/>